<evidence type="ECO:0000256" key="1">
    <source>
        <dbReference type="SAM" id="Phobius"/>
    </source>
</evidence>
<dbReference type="Proteomes" id="UP000266152">
    <property type="component" value="Unassembled WGS sequence"/>
</dbReference>
<evidence type="ECO:0000313" key="3">
    <source>
        <dbReference type="Proteomes" id="UP000266152"/>
    </source>
</evidence>
<protein>
    <submittedName>
        <fullName evidence="2">Uncharacterized protein</fullName>
    </submittedName>
</protein>
<accession>A0A395S518</accession>
<dbReference type="AlphaFoldDB" id="A0A395S518"/>
<gene>
    <name evidence="2" type="ORF">FSPOR_6010</name>
</gene>
<reference evidence="2 3" key="1">
    <citation type="journal article" date="2018" name="PLoS Pathog.">
        <title>Evolution of structural diversity of trichothecenes, a family of toxins produced by plant pathogenic and entomopathogenic fungi.</title>
        <authorList>
            <person name="Proctor R.H."/>
            <person name="McCormick S.P."/>
            <person name="Kim H.S."/>
            <person name="Cardoza R.E."/>
            <person name="Stanley A.M."/>
            <person name="Lindo L."/>
            <person name="Kelly A."/>
            <person name="Brown D.W."/>
            <person name="Lee T."/>
            <person name="Vaughan M.M."/>
            <person name="Alexander N.J."/>
            <person name="Busman M."/>
            <person name="Gutierrez S."/>
        </authorList>
    </citation>
    <scope>NUCLEOTIDE SEQUENCE [LARGE SCALE GENOMIC DNA]</scope>
    <source>
        <strain evidence="2 3">NRRL 3299</strain>
    </source>
</reference>
<keyword evidence="1" id="KW-0472">Membrane</keyword>
<organism evidence="2 3">
    <name type="scientific">Fusarium sporotrichioides</name>
    <dbReference type="NCBI Taxonomy" id="5514"/>
    <lineage>
        <taxon>Eukaryota</taxon>
        <taxon>Fungi</taxon>
        <taxon>Dikarya</taxon>
        <taxon>Ascomycota</taxon>
        <taxon>Pezizomycotina</taxon>
        <taxon>Sordariomycetes</taxon>
        <taxon>Hypocreomycetidae</taxon>
        <taxon>Hypocreales</taxon>
        <taxon>Nectriaceae</taxon>
        <taxon>Fusarium</taxon>
    </lineage>
</organism>
<keyword evidence="3" id="KW-1185">Reference proteome</keyword>
<feature type="transmembrane region" description="Helical" evidence="1">
    <location>
        <begin position="41"/>
        <end position="61"/>
    </location>
</feature>
<sequence>MYNQSSLYLYVRHIPIHLLGFINDTISPTARPKKGDADNTWEKIICVLLMVWGIFLFLTYIRYTDLVVNKWRTNYLNWRAGGYHATNEEQVEEQSPLVKKVHKKVRFADEKTIVPGAREPIPT</sequence>
<keyword evidence="1" id="KW-0812">Transmembrane</keyword>
<name>A0A395S518_FUSSP</name>
<comment type="caution">
    <text evidence="2">The sequence shown here is derived from an EMBL/GenBank/DDBJ whole genome shotgun (WGS) entry which is preliminary data.</text>
</comment>
<proteinExistence type="predicted"/>
<evidence type="ECO:0000313" key="2">
    <source>
        <dbReference type="EMBL" id="RGP67450.1"/>
    </source>
</evidence>
<dbReference type="EMBL" id="PXOF01000081">
    <property type="protein sequence ID" value="RGP67450.1"/>
    <property type="molecule type" value="Genomic_DNA"/>
</dbReference>
<keyword evidence="1" id="KW-1133">Transmembrane helix</keyword>